<keyword evidence="25" id="KW-1185">Reference proteome</keyword>
<feature type="compositionally biased region" description="Pro residues" evidence="21">
    <location>
        <begin position="1066"/>
        <end position="1077"/>
    </location>
</feature>
<feature type="compositionally biased region" description="Low complexity" evidence="21">
    <location>
        <begin position="275"/>
        <end position="286"/>
    </location>
</feature>
<evidence type="ECO:0000256" key="17">
    <source>
        <dbReference type="ARBA" id="ARBA00036634"/>
    </source>
</evidence>
<dbReference type="GeneTree" id="ENSGT00940000154824"/>
<evidence type="ECO:0000256" key="4">
    <source>
        <dbReference type="ARBA" id="ARBA00022535"/>
    </source>
</evidence>
<dbReference type="Pfam" id="PF00520">
    <property type="entry name" value="Ion_trans"/>
    <property type="match status" value="1"/>
</dbReference>
<evidence type="ECO:0000256" key="2">
    <source>
        <dbReference type="ARBA" id="ARBA00004141"/>
    </source>
</evidence>
<keyword evidence="12" id="KW-1071">Ligand-gated ion channel</keyword>
<feature type="region of interest" description="Disordered" evidence="21">
    <location>
        <begin position="461"/>
        <end position="494"/>
    </location>
</feature>
<evidence type="ECO:0000256" key="12">
    <source>
        <dbReference type="ARBA" id="ARBA00023286"/>
    </source>
</evidence>
<evidence type="ECO:0000256" key="13">
    <source>
        <dbReference type="ARBA" id="ARBA00023303"/>
    </source>
</evidence>
<dbReference type="SUPFAM" id="SSF51206">
    <property type="entry name" value="cAMP-binding domain-like"/>
    <property type="match status" value="1"/>
</dbReference>
<evidence type="ECO:0000256" key="15">
    <source>
        <dbReference type="ARBA" id="ARBA00034430"/>
    </source>
</evidence>
<feature type="region of interest" description="Disordered" evidence="21">
    <location>
        <begin position="229"/>
        <end position="252"/>
    </location>
</feature>
<dbReference type="SUPFAM" id="SSF81324">
    <property type="entry name" value="Voltage-gated potassium channels"/>
    <property type="match status" value="1"/>
</dbReference>
<comment type="catalytic activity">
    <reaction evidence="18">
        <text>Li(+)(in) = Li(+)(out)</text>
        <dbReference type="Rhea" id="RHEA:78551"/>
        <dbReference type="ChEBI" id="CHEBI:49713"/>
    </reaction>
</comment>
<dbReference type="InterPro" id="IPR000595">
    <property type="entry name" value="cNMP-bd_dom"/>
</dbReference>
<comment type="catalytic activity">
    <reaction evidence="17">
        <text>Ca(2+)(in) = Ca(2+)(out)</text>
        <dbReference type="Rhea" id="RHEA:29671"/>
        <dbReference type="ChEBI" id="CHEBI:29108"/>
    </reaction>
</comment>
<keyword evidence="7" id="KW-0547">Nucleotide-binding</keyword>
<reference evidence="24" key="3">
    <citation type="submission" date="2025-09" db="UniProtKB">
        <authorList>
            <consortium name="Ensembl"/>
        </authorList>
    </citation>
    <scope>IDENTIFICATION</scope>
</reference>
<accession>A0A9L0KH70</accession>
<evidence type="ECO:0000256" key="19">
    <source>
        <dbReference type="ARBA" id="ARBA00044657"/>
    </source>
</evidence>
<dbReference type="PROSITE" id="PS00888">
    <property type="entry name" value="CNMP_BINDING_1"/>
    <property type="match status" value="1"/>
</dbReference>
<dbReference type="SMART" id="SM00100">
    <property type="entry name" value="cNMP"/>
    <property type="match status" value="1"/>
</dbReference>
<evidence type="ECO:0000256" key="22">
    <source>
        <dbReference type="SAM" id="Phobius"/>
    </source>
</evidence>
<feature type="compositionally biased region" description="Polar residues" evidence="21">
    <location>
        <begin position="418"/>
        <end position="437"/>
    </location>
</feature>
<dbReference type="GO" id="GO:0005222">
    <property type="term" value="F:intracellularly cAMP-activated cation channel activity"/>
    <property type="evidence" value="ECO:0007669"/>
    <property type="project" value="TreeGrafter"/>
</dbReference>
<dbReference type="Pfam" id="PF00027">
    <property type="entry name" value="cNMP_binding"/>
    <property type="match status" value="1"/>
</dbReference>
<dbReference type="PROSITE" id="PS50042">
    <property type="entry name" value="CNMP_BINDING_3"/>
    <property type="match status" value="1"/>
</dbReference>
<dbReference type="PANTHER" id="PTHR45638:SF16">
    <property type="entry name" value="CYCLIC NUCLEOTIDE-GATED CATION CHANNEL BETA-1"/>
    <property type="match status" value="1"/>
</dbReference>
<evidence type="ECO:0000313" key="24">
    <source>
        <dbReference type="Ensembl" id="ENSEASP00005062107.1"/>
    </source>
</evidence>
<keyword evidence="4" id="KW-0140">cGMP</keyword>
<evidence type="ECO:0000313" key="25">
    <source>
        <dbReference type="Proteomes" id="UP000694387"/>
    </source>
</evidence>
<dbReference type="Gene3D" id="1.10.287.630">
    <property type="entry name" value="Helix hairpin bin"/>
    <property type="match status" value="1"/>
</dbReference>
<evidence type="ECO:0000256" key="20">
    <source>
        <dbReference type="ARBA" id="ARBA00044691"/>
    </source>
</evidence>
<keyword evidence="5" id="KW-0716">Sensory transduction</keyword>
<proteinExistence type="predicted"/>
<dbReference type="GO" id="GO:0044877">
    <property type="term" value="F:protein-containing complex binding"/>
    <property type="evidence" value="ECO:0007669"/>
    <property type="project" value="TreeGrafter"/>
</dbReference>
<dbReference type="FunFam" id="2.60.120.10:FF:000020">
    <property type="entry name" value="Cyclic nucleotide-gated channel beta 3"/>
    <property type="match status" value="1"/>
</dbReference>
<dbReference type="GO" id="GO:0005886">
    <property type="term" value="C:plasma membrane"/>
    <property type="evidence" value="ECO:0007669"/>
    <property type="project" value="UniProtKB-ARBA"/>
</dbReference>
<gene>
    <name evidence="24" type="primary">CNGB1</name>
</gene>
<feature type="compositionally biased region" description="Pro residues" evidence="21">
    <location>
        <begin position="361"/>
        <end position="371"/>
    </location>
</feature>
<evidence type="ECO:0000256" key="21">
    <source>
        <dbReference type="SAM" id="MobiDB-lite"/>
    </source>
</evidence>
<evidence type="ECO:0000256" key="5">
    <source>
        <dbReference type="ARBA" id="ARBA00022606"/>
    </source>
</evidence>
<dbReference type="Gene3D" id="2.60.120.10">
    <property type="entry name" value="Jelly Rolls"/>
    <property type="match status" value="1"/>
</dbReference>
<dbReference type="PANTHER" id="PTHR45638">
    <property type="entry name" value="CYCLIC NUCLEOTIDE-GATED CATION CHANNEL SUBUNIT A"/>
    <property type="match status" value="1"/>
</dbReference>
<name>A0A9L0KH70_EQUAS</name>
<evidence type="ECO:0000259" key="23">
    <source>
        <dbReference type="PROSITE" id="PS50042"/>
    </source>
</evidence>
<dbReference type="InterPro" id="IPR050866">
    <property type="entry name" value="CNG_cation_channel"/>
</dbReference>
<dbReference type="FunFam" id="1.10.287.630:FF:000001">
    <property type="entry name" value="Cyclic nucleotide-gated channel alpha 3"/>
    <property type="match status" value="1"/>
</dbReference>
<evidence type="ECO:0000256" key="18">
    <source>
        <dbReference type="ARBA" id="ARBA00044635"/>
    </source>
</evidence>
<comment type="catalytic activity">
    <reaction evidence="15">
        <text>K(+)(in) = K(+)(out)</text>
        <dbReference type="Rhea" id="RHEA:29463"/>
        <dbReference type="ChEBI" id="CHEBI:29103"/>
    </reaction>
</comment>
<keyword evidence="8 22" id="KW-1133">Transmembrane helix</keyword>
<dbReference type="GO" id="GO:0007601">
    <property type="term" value="P:visual perception"/>
    <property type="evidence" value="ECO:0007669"/>
    <property type="project" value="UniProtKB-KW"/>
</dbReference>
<evidence type="ECO:0000256" key="8">
    <source>
        <dbReference type="ARBA" id="ARBA00022989"/>
    </source>
</evidence>
<evidence type="ECO:0000256" key="7">
    <source>
        <dbReference type="ARBA" id="ARBA00022741"/>
    </source>
</evidence>
<feature type="transmembrane region" description="Helical" evidence="22">
    <location>
        <begin position="527"/>
        <end position="545"/>
    </location>
</feature>
<evidence type="ECO:0000256" key="14">
    <source>
        <dbReference type="ARBA" id="ARBA00023305"/>
    </source>
</evidence>
<comment type="catalytic activity">
    <reaction evidence="19">
        <text>Rb(+)(in) = Rb(+)(out)</text>
        <dbReference type="Rhea" id="RHEA:78547"/>
        <dbReference type="ChEBI" id="CHEBI:49847"/>
    </reaction>
</comment>
<dbReference type="GO" id="GO:0001750">
    <property type="term" value="C:photoreceptor outer segment"/>
    <property type="evidence" value="ECO:0007669"/>
    <property type="project" value="TreeGrafter"/>
</dbReference>
<dbReference type="Proteomes" id="UP000694387">
    <property type="component" value="Chromosome 28"/>
</dbReference>
<comment type="subcellular location">
    <subcellularLocation>
        <location evidence="2">Membrane</location>
        <topology evidence="2">Multi-pass membrane protein</topology>
    </subcellularLocation>
</comment>
<dbReference type="CDD" id="cd00038">
    <property type="entry name" value="CAP_ED"/>
    <property type="match status" value="1"/>
</dbReference>
<evidence type="ECO:0000256" key="11">
    <source>
        <dbReference type="ARBA" id="ARBA00023136"/>
    </source>
</evidence>
<dbReference type="GO" id="GO:0006816">
    <property type="term" value="P:calcium ion transport"/>
    <property type="evidence" value="ECO:0007669"/>
    <property type="project" value="UniProtKB-ARBA"/>
</dbReference>
<organism evidence="24 25">
    <name type="scientific">Equus asinus</name>
    <name type="common">Donkey</name>
    <name type="synonym">Equus africanus asinus</name>
    <dbReference type="NCBI Taxonomy" id="9793"/>
    <lineage>
        <taxon>Eukaryota</taxon>
        <taxon>Metazoa</taxon>
        <taxon>Chordata</taxon>
        <taxon>Craniata</taxon>
        <taxon>Vertebrata</taxon>
        <taxon>Euteleostomi</taxon>
        <taxon>Mammalia</taxon>
        <taxon>Eutheria</taxon>
        <taxon>Laurasiatheria</taxon>
        <taxon>Perissodactyla</taxon>
        <taxon>Equidae</taxon>
        <taxon>Equus</taxon>
    </lineage>
</organism>
<dbReference type="InterPro" id="IPR018490">
    <property type="entry name" value="cNMP-bd_dom_sf"/>
</dbReference>
<dbReference type="GO" id="GO:0017071">
    <property type="term" value="C:intracellular cyclic nucleotide activated cation channel complex"/>
    <property type="evidence" value="ECO:0007669"/>
    <property type="project" value="TreeGrafter"/>
</dbReference>
<feature type="compositionally biased region" description="Low complexity" evidence="21">
    <location>
        <begin position="1041"/>
        <end position="1065"/>
    </location>
</feature>
<reference evidence="24" key="2">
    <citation type="submission" date="2025-08" db="UniProtKB">
        <authorList>
            <consortium name="Ensembl"/>
        </authorList>
    </citation>
    <scope>IDENTIFICATION</scope>
</reference>
<evidence type="ECO:0000256" key="6">
    <source>
        <dbReference type="ARBA" id="ARBA00022692"/>
    </source>
</evidence>
<reference evidence="24 25" key="1">
    <citation type="journal article" date="2020" name="Nat. Commun.">
        <title>Donkey genomes provide new insights into domestication and selection for coat color.</title>
        <authorList>
            <person name="Wang"/>
            <person name="C."/>
            <person name="Li"/>
            <person name="H."/>
            <person name="Guo"/>
            <person name="Y."/>
            <person name="Huang"/>
            <person name="J."/>
            <person name="Sun"/>
            <person name="Y."/>
            <person name="Min"/>
            <person name="J."/>
            <person name="Wang"/>
            <person name="J."/>
            <person name="Fang"/>
            <person name="X."/>
            <person name="Zhao"/>
            <person name="Z."/>
            <person name="Wang"/>
            <person name="S."/>
            <person name="Zhang"/>
            <person name="Y."/>
            <person name="Liu"/>
            <person name="Q."/>
            <person name="Jiang"/>
            <person name="Q."/>
            <person name="Wang"/>
            <person name="X."/>
            <person name="Guo"/>
            <person name="Y."/>
            <person name="Yang"/>
            <person name="C."/>
            <person name="Wang"/>
            <person name="Y."/>
            <person name="Tian"/>
            <person name="F."/>
            <person name="Zhuang"/>
            <person name="G."/>
            <person name="Fan"/>
            <person name="Y."/>
            <person name="Gao"/>
            <person name="Q."/>
            <person name="Li"/>
            <person name="Y."/>
            <person name="Ju"/>
            <person name="Z."/>
            <person name="Li"/>
            <person name="J."/>
            <person name="Li"/>
            <person name="R."/>
            <person name="Hou"/>
            <person name="M."/>
            <person name="Yang"/>
            <person name="G."/>
            <person name="Liu"/>
            <person name="G."/>
            <person name="Liu"/>
            <person name="W."/>
            <person name="Guo"/>
            <person name="J."/>
            <person name="Pan"/>
            <person name="S."/>
            <person name="Fan"/>
            <person name="G."/>
            <person name="Zhang"/>
            <person name="W."/>
            <person name="Zhang"/>
            <person name="R."/>
            <person name="Yu"/>
            <person name="J."/>
            <person name="Zhang"/>
            <person name="X."/>
            <person name="Yin"/>
            <person name="Q."/>
            <person name="Ji"/>
            <person name="C."/>
            <person name="Jin"/>
            <person name="Y."/>
            <person name="Yue"/>
            <person name="G."/>
            <person name="Liu"/>
            <person name="M."/>
            <person name="Xu"/>
            <person name="J."/>
            <person name="Liu"/>
            <person name="S."/>
            <person name="Jordana"/>
            <person name="J."/>
            <person name="Noce"/>
            <person name="A."/>
            <person name="Amills"/>
            <person name="M."/>
            <person name="Wu"/>
            <person name="D.D."/>
            <person name="Li"/>
            <person name="S."/>
            <person name="Zhou"/>
            <person name="X. and Zhong"/>
            <person name="J."/>
        </authorList>
    </citation>
    <scope>NUCLEOTIDE SEQUENCE [LARGE SCALE GENOMIC DNA]</scope>
</reference>
<evidence type="ECO:0000256" key="1">
    <source>
        <dbReference type="ARBA" id="ARBA00000309"/>
    </source>
</evidence>
<dbReference type="AlphaFoldDB" id="A0A9L0KH70"/>
<dbReference type="GO" id="GO:0030553">
    <property type="term" value="F:cGMP binding"/>
    <property type="evidence" value="ECO:0007669"/>
    <property type="project" value="UniProtKB-KW"/>
</dbReference>
<keyword evidence="6 22" id="KW-0812">Transmembrane</keyword>
<evidence type="ECO:0000256" key="16">
    <source>
        <dbReference type="ARBA" id="ARBA00036239"/>
    </source>
</evidence>
<comment type="catalytic activity">
    <reaction evidence="16">
        <text>Na(+)(in) = Na(+)(out)</text>
        <dbReference type="Rhea" id="RHEA:34963"/>
        <dbReference type="ChEBI" id="CHEBI:29101"/>
    </reaction>
</comment>
<keyword evidence="11 22" id="KW-0472">Membrane</keyword>
<keyword evidence="13" id="KW-0407">Ion channel</keyword>
<feature type="region of interest" description="Disordered" evidence="21">
    <location>
        <begin position="155"/>
        <end position="186"/>
    </location>
</feature>
<keyword evidence="3" id="KW-0813">Transport</keyword>
<dbReference type="GO" id="GO:0001895">
    <property type="term" value="P:retina homeostasis"/>
    <property type="evidence" value="ECO:0007669"/>
    <property type="project" value="TreeGrafter"/>
</dbReference>
<comment type="catalytic activity">
    <reaction evidence="20">
        <text>Cs(+)(in) = Cs(+)(out)</text>
        <dbReference type="Rhea" id="RHEA:78555"/>
        <dbReference type="ChEBI" id="CHEBI:49547"/>
    </reaction>
</comment>
<dbReference type="InterPro" id="IPR018488">
    <property type="entry name" value="cNMP-bd_CS"/>
</dbReference>
<feature type="region of interest" description="Disordered" evidence="21">
    <location>
        <begin position="1031"/>
        <end position="1121"/>
    </location>
</feature>
<keyword evidence="9" id="KW-0142">cGMP-binding</keyword>
<dbReference type="Gene3D" id="1.10.287.70">
    <property type="match status" value="1"/>
</dbReference>
<dbReference type="FunFam" id="1.10.287.70:FF:000072">
    <property type="entry name" value="Cyclic nucleotide gated channel beta 3"/>
    <property type="match status" value="1"/>
</dbReference>
<dbReference type="GO" id="GO:0005223">
    <property type="term" value="F:intracellularly cGMP-activated cation channel activity"/>
    <property type="evidence" value="ECO:0007669"/>
    <property type="project" value="TreeGrafter"/>
</dbReference>
<dbReference type="InterPro" id="IPR005821">
    <property type="entry name" value="Ion_trans_dom"/>
</dbReference>
<feature type="transmembrane region" description="Helical" evidence="22">
    <location>
        <begin position="565"/>
        <end position="585"/>
    </location>
</feature>
<comment type="catalytic activity">
    <reaction evidence="1">
        <text>NH4(+)(in) = NH4(+)(out)</text>
        <dbReference type="Rhea" id="RHEA:28747"/>
        <dbReference type="ChEBI" id="CHEBI:28938"/>
    </reaction>
</comment>
<keyword evidence="10" id="KW-0406">Ion transport</keyword>
<dbReference type="Ensembl" id="ENSEAST00005039528.1">
    <property type="protein sequence ID" value="ENSEASP00005062107.1"/>
    <property type="gene ID" value="ENSEASG00005005456.2"/>
</dbReference>
<evidence type="ECO:0000256" key="9">
    <source>
        <dbReference type="ARBA" id="ARBA00022992"/>
    </source>
</evidence>
<keyword evidence="14" id="KW-0844">Vision</keyword>
<evidence type="ECO:0000256" key="10">
    <source>
        <dbReference type="ARBA" id="ARBA00023065"/>
    </source>
</evidence>
<feature type="region of interest" description="Disordered" evidence="21">
    <location>
        <begin position="312"/>
        <end position="437"/>
    </location>
</feature>
<evidence type="ECO:0000256" key="3">
    <source>
        <dbReference type="ARBA" id="ARBA00022448"/>
    </source>
</evidence>
<feature type="domain" description="Cyclic nucleotide-binding" evidence="23">
    <location>
        <begin position="838"/>
        <end position="942"/>
    </location>
</feature>
<sequence length="1121" mass="124156">MGVGPGWHGACLASRVGVPHFPERLMGEVTCLKSHSGEIEVWDSNLVLQDVVDGRSDQGGAGEIENSPVSLSLGSPSGQVLTWLRKGMEKVVPQPVYSGRPAQNTAAGLEGPAQAVRTVWQQASSGSSVDHWPLCRPRPWLLRWFAQNLDRVLPQPPKTSEVTPPEPPLETEPVLQAPESPSLLPTGGPPVYLPPGHDPFSPTCRLMTWLLHRLEMALPQPVLHGKAGEQLPAHSAPRPVSPAVSILPRGREEPDLILEEVDPQWEEDDERQDGSPSPQSSEAAPAYEEEIKTVEEMPSVLLDSCLVAQGGEDLSQAGGSEHQTASPQVWSSPMPGTEEHPEVQVEDADADSQPLIMEEIPPSPELPPPSPAKSDTLTVPGSAAGNHRKVLPSQDDEAEELKVLSPAESPVVAWSDPATPQGTDDQDRAASTASQNSAIINDRLQELVKLFKERTEKVKEKLIDPDVTSDEESPKPSPAKKAPEPAPEAKPAEAGPVEEEHYCDMLCCKFKRRPWKKYQFPQSIDPLTNLIYILWLFLVVLAWNWNCWLIPVRWAFPYQTPDNIHLWLLMDYLCDLIYFLDITMFQMRLQFVRGGDIITDKKEMRDNYLKSRRFKMDVLCLLPLDFLYLKFGVNPLLRLPRCLKYMAFFEFNNRLEAILSKAYVYRVIRTTAYLLYSLHLNSCLYYWASAYQGIGSTHWVYDGVGNSYIRCYYWAVKTLITIGGLPDPKTLFEIVFQLLNYFTGVFAFSVMIGQMRDVVGAATAGQTYYRSCMDSTVKYMNFYKIPRSVQNRVKTWYEYTWHSQGMLDESELMVQLPDKMRLDLAIDVNYDIVSKVALFQGCDRQMIFDMLKRLRSVVYLPNDYVCKKGEIGREMYIIQAGQVQVLGGPDGKSVLVTLRAGSVFGEISLLAVGGGNRRTANVVAHGFTNLFILDKKDLNEILVHYPESQKLLRKKARRMLRNNNKPKEQKSVLILPPRAGTPKLFTAALAAAGKLGAKGAKGGKLAHLRARLKELAALEAAARQQQLLEQAKSSGDAAGEAGWAAQVQPAAPAEAAPDQPSAREPPAAPRSPPPASPARPEGGEEGAAGPEEPSVRIRMSPGPDPGEQSLSVEMPEKKEAE</sequence>
<feature type="region of interest" description="Disordered" evidence="21">
    <location>
        <begin position="264"/>
        <end position="287"/>
    </location>
</feature>
<dbReference type="InterPro" id="IPR014710">
    <property type="entry name" value="RmlC-like_jellyroll"/>
</dbReference>
<feature type="compositionally biased region" description="Polar residues" evidence="21">
    <location>
        <begin position="317"/>
        <end position="331"/>
    </location>
</feature>
<dbReference type="PROSITE" id="PS00889">
    <property type="entry name" value="CNMP_BINDING_2"/>
    <property type="match status" value="1"/>
</dbReference>
<protein>
    <submittedName>
        <fullName evidence="24">Cyclic nucleotide gated channel subunit beta 1</fullName>
    </submittedName>
</protein>